<evidence type="ECO:0000259" key="4">
    <source>
        <dbReference type="Pfam" id="PF07833"/>
    </source>
</evidence>
<reference evidence="5 6" key="1">
    <citation type="submission" date="2018-07" db="EMBL/GenBank/DDBJ databases">
        <title>Genomic Encyclopedia of Type Strains, Phase III (KMG-III): the genomes of soil and plant-associated and newly described type strains.</title>
        <authorList>
            <person name="Whitman W."/>
        </authorList>
    </citation>
    <scope>NUCLEOTIDE SEQUENCE [LARGE SCALE GENOMIC DNA]</scope>
    <source>
        <strain evidence="5 6">CECT 8333</strain>
    </source>
</reference>
<comment type="caution">
    <text evidence="5">The sequence shown here is derived from an EMBL/GenBank/DDBJ whole genome shotgun (WGS) entry which is preliminary data.</text>
</comment>
<evidence type="ECO:0000256" key="1">
    <source>
        <dbReference type="ARBA" id="ARBA00022729"/>
    </source>
</evidence>
<sequence>MKFVRTWIIPLLILMLVWPMTGTQKSDAAAASRDIQIFLDGALLPSDTAPFIKTAENVTMVPLRVISEGLGVQVEWSASSRTATLSKDGSVLILGIGKKSAQVNGNSVPLEVSVENKDGRTMAPLRFVSEQLGLTVDWDQNARTITLTSLDAVTEEPPVTVPPVDPSPTPDLSGPKQPTQNGELRGAWVSTVSNLDWPSKTSYGKAEAQKEEYIKLLDDLQGMGINAVFVQVRPSGDAIYPSKLVPWTTYLTGTAGKDPGYDPLQFLIEETHSRGMEFHAWFNPFRANTGSDTSKLPANHVAKQHPEWIVKFGGKLYINPGVPAAREHVISAVMEVVKGYDIDGVHLDDYFYPTGETASAKFNDDSTYKSYNANKIANKGDWRRDNINEFVRDLGISVHQEKPAIAYGISPYGVWRNKASDVTGSDTKASVTAYDSTYADVLTWIRNGWIDYVTPQIYWSMTRKEVQYDIIANWWAGKVRGTNVKLYIGHAPYKLGSPEIGWGNAQEIINQLEYNRQIPEISGSIFFSAKDLRRNPLGLIPLLQSYYNNN</sequence>
<feature type="compositionally biased region" description="Pro residues" evidence="2">
    <location>
        <begin position="159"/>
        <end position="169"/>
    </location>
</feature>
<feature type="domain" description="Copper amine oxidase-like N-terminal" evidence="4">
    <location>
        <begin position="39"/>
        <end position="146"/>
    </location>
</feature>
<dbReference type="Gene3D" id="3.20.20.80">
    <property type="entry name" value="Glycosidases"/>
    <property type="match status" value="1"/>
</dbReference>
<dbReference type="EMBL" id="QPJW01000001">
    <property type="protein sequence ID" value="RCX23129.1"/>
    <property type="molecule type" value="Genomic_DNA"/>
</dbReference>
<dbReference type="AlphaFoldDB" id="A0A369BND3"/>
<gene>
    <name evidence="5" type="ORF">DFP94_101723</name>
</gene>
<protein>
    <submittedName>
        <fullName evidence="5">Uncharacterized lipoprotein YddW (UPF0748 family)</fullName>
    </submittedName>
</protein>
<dbReference type="RefSeq" id="WP_114495046.1">
    <property type="nucleotide sequence ID" value="NZ_QPJW01000001.1"/>
</dbReference>
<dbReference type="InterPro" id="IPR036582">
    <property type="entry name" value="Mao_N_sf"/>
</dbReference>
<accession>A0A369BND3</accession>
<dbReference type="InterPro" id="IPR012854">
    <property type="entry name" value="Cu_amine_oxidase-like_N"/>
</dbReference>
<dbReference type="InterPro" id="IPR017853">
    <property type="entry name" value="GH"/>
</dbReference>
<dbReference type="SUPFAM" id="SSF51445">
    <property type="entry name" value="(Trans)glycosidases"/>
    <property type="match status" value="1"/>
</dbReference>
<dbReference type="InterPro" id="IPR052177">
    <property type="entry name" value="Divisome_Glycosyl_Hydrolase"/>
</dbReference>
<organism evidence="5 6">
    <name type="scientific">Fontibacillus phaseoli</name>
    <dbReference type="NCBI Taxonomy" id="1416533"/>
    <lineage>
        <taxon>Bacteria</taxon>
        <taxon>Bacillati</taxon>
        <taxon>Bacillota</taxon>
        <taxon>Bacilli</taxon>
        <taxon>Bacillales</taxon>
        <taxon>Paenibacillaceae</taxon>
        <taxon>Fontibacillus</taxon>
    </lineage>
</organism>
<dbReference type="Pfam" id="PF07833">
    <property type="entry name" value="Cu_amine_oxidN1"/>
    <property type="match status" value="1"/>
</dbReference>
<keyword evidence="5" id="KW-0449">Lipoprotein</keyword>
<feature type="domain" description="Glycosyl hydrolase-like 10" evidence="3">
    <location>
        <begin position="183"/>
        <end position="498"/>
    </location>
</feature>
<dbReference type="Pfam" id="PF02638">
    <property type="entry name" value="GHL10"/>
    <property type="match status" value="1"/>
</dbReference>
<keyword evidence="6" id="KW-1185">Reference proteome</keyword>
<evidence type="ECO:0000313" key="6">
    <source>
        <dbReference type="Proteomes" id="UP000253090"/>
    </source>
</evidence>
<name>A0A369BND3_9BACL</name>
<dbReference type="InterPro" id="IPR003790">
    <property type="entry name" value="GHL10"/>
</dbReference>
<dbReference type="PANTHER" id="PTHR43405">
    <property type="entry name" value="GLYCOSYL HYDROLASE DIGH"/>
    <property type="match status" value="1"/>
</dbReference>
<dbReference type="Gene3D" id="3.30.457.10">
    <property type="entry name" value="Copper amine oxidase-like, N-terminal domain"/>
    <property type="match status" value="1"/>
</dbReference>
<dbReference type="OrthoDB" id="9794671at2"/>
<keyword evidence="1" id="KW-0732">Signal</keyword>
<evidence type="ECO:0000259" key="3">
    <source>
        <dbReference type="Pfam" id="PF02638"/>
    </source>
</evidence>
<feature type="region of interest" description="Disordered" evidence="2">
    <location>
        <begin position="155"/>
        <end position="182"/>
    </location>
</feature>
<proteinExistence type="predicted"/>
<evidence type="ECO:0000313" key="5">
    <source>
        <dbReference type="EMBL" id="RCX23129.1"/>
    </source>
</evidence>
<dbReference type="Proteomes" id="UP000253090">
    <property type="component" value="Unassembled WGS sequence"/>
</dbReference>
<dbReference type="PANTHER" id="PTHR43405:SF1">
    <property type="entry name" value="GLYCOSYL HYDROLASE DIGH"/>
    <property type="match status" value="1"/>
</dbReference>
<dbReference type="SUPFAM" id="SSF55383">
    <property type="entry name" value="Copper amine oxidase, domain N"/>
    <property type="match status" value="1"/>
</dbReference>
<evidence type="ECO:0000256" key="2">
    <source>
        <dbReference type="SAM" id="MobiDB-lite"/>
    </source>
</evidence>